<dbReference type="GO" id="GO:0004252">
    <property type="term" value="F:serine-type endopeptidase activity"/>
    <property type="evidence" value="ECO:0007669"/>
    <property type="project" value="InterPro"/>
</dbReference>
<feature type="domain" description="Peptidase S1" evidence="2">
    <location>
        <begin position="8"/>
        <end position="271"/>
    </location>
</feature>
<gene>
    <name evidence="3" type="ORF">SAMN04487993_1010154</name>
</gene>
<dbReference type="Gene3D" id="2.40.10.10">
    <property type="entry name" value="Trypsin-like serine proteases"/>
    <property type="match status" value="2"/>
</dbReference>
<evidence type="ECO:0000259" key="2">
    <source>
        <dbReference type="PROSITE" id="PS50240"/>
    </source>
</evidence>
<dbReference type="InterPro" id="IPR050966">
    <property type="entry name" value="Glutamyl_endopeptidase"/>
</dbReference>
<dbReference type="Proteomes" id="UP000199093">
    <property type="component" value="Unassembled WGS sequence"/>
</dbReference>
<protein>
    <submittedName>
        <fullName evidence="3">Protease YdgD</fullName>
    </submittedName>
</protein>
<accession>A0A1G8NN07</accession>
<evidence type="ECO:0000313" key="4">
    <source>
        <dbReference type="Proteomes" id="UP000199093"/>
    </source>
</evidence>
<dbReference type="STRING" id="555512.SAMN04487993_1010154"/>
<dbReference type="SUPFAM" id="SSF50494">
    <property type="entry name" value="Trypsin-like serine proteases"/>
    <property type="match status" value="1"/>
</dbReference>
<dbReference type="PANTHER" id="PTHR15462">
    <property type="entry name" value="SERINE PROTEASE"/>
    <property type="match status" value="1"/>
</dbReference>
<proteinExistence type="predicted"/>
<name>A0A1G8NN07_9RHOB</name>
<evidence type="ECO:0000256" key="1">
    <source>
        <dbReference type="ARBA" id="ARBA00022729"/>
    </source>
</evidence>
<dbReference type="AlphaFoldDB" id="A0A1G8NN07"/>
<reference evidence="3 4" key="1">
    <citation type="submission" date="2016-10" db="EMBL/GenBank/DDBJ databases">
        <authorList>
            <person name="de Groot N.N."/>
        </authorList>
    </citation>
    <scope>NUCLEOTIDE SEQUENCE [LARGE SCALE GENOMIC DNA]</scope>
    <source>
        <strain evidence="3 4">DSM 26424</strain>
    </source>
</reference>
<dbReference type="RefSeq" id="WP_242656728.1">
    <property type="nucleotide sequence ID" value="NZ_FNEJ01000010.1"/>
</dbReference>
<keyword evidence="4" id="KW-1185">Reference proteome</keyword>
<dbReference type="PRINTS" id="PR00722">
    <property type="entry name" value="CHYMOTRYPSIN"/>
</dbReference>
<dbReference type="InterPro" id="IPR001314">
    <property type="entry name" value="Peptidase_S1A"/>
</dbReference>
<dbReference type="InterPro" id="IPR009003">
    <property type="entry name" value="Peptidase_S1_PA"/>
</dbReference>
<dbReference type="PROSITE" id="PS50240">
    <property type="entry name" value="TRYPSIN_DOM"/>
    <property type="match status" value="1"/>
</dbReference>
<evidence type="ECO:0000313" key="3">
    <source>
        <dbReference type="EMBL" id="SDI81522.1"/>
    </source>
</evidence>
<dbReference type="EMBL" id="FNEJ01000010">
    <property type="protein sequence ID" value="SDI81522.1"/>
    <property type="molecule type" value="Genomic_DNA"/>
</dbReference>
<dbReference type="PANTHER" id="PTHR15462:SF8">
    <property type="entry name" value="SERINE PROTEASE"/>
    <property type="match status" value="1"/>
</dbReference>
<keyword evidence="1" id="KW-0732">Signal</keyword>
<dbReference type="InterPro" id="IPR043504">
    <property type="entry name" value="Peptidase_S1_PA_chymotrypsin"/>
</dbReference>
<sequence length="271" mass="28093">MAALLLAVAGGAAMAQGARLDVLDQRGDLLGWEAVGRLDLPGGFCTGALIARDVVLTAAHCVHDRTTGAPLPAAGMVFRAGYHRGTQIVAQRVRHWVAPSGYVQQPGQRLGAEAIAHDVALLKLEAPVSVAEADPFRIHDTPPEGTAVSLLSYGRGREEVLSRQPACAMTGRYAGGILEFDCSVTWGSSGAPVFVREAGRLRILSVISVASDPGQGTGHAMGPSLPALVADLSARLRGTEAQTPVSAGVRRVSVGDGRGGMAARFVRVPQP</sequence>
<dbReference type="InterPro" id="IPR001254">
    <property type="entry name" value="Trypsin_dom"/>
</dbReference>
<dbReference type="PROSITE" id="PS00134">
    <property type="entry name" value="TRYPSIN_HIS"/>
    <property type="match status" value="1"/>
</dbReference>
<organism evidence="3 4">
    <name type="scientific">Salipiger marinus</name>
    <dbReference type="NCBI Taxonomy" id="555512"/>
    <lineage>
        <taxon>Bacteria</taxon>
        <taxon>Pseudomonadati</taxon>
        <taxon>Pseudomonadota</taxon>
        <taxon>Alphaproteobacteria</taxon>
        <taxon>Rhodobacterales</taxon>
        <taxon>Roseobacteraceae</taxon>
        <taxon>Salipiger</taxon>
    </lineage>
</organism>
<dbReference type="InterPro" id="IPR018114">
    <property type="entry name" value="TRYPSIN_HIS"/>
</dbReference>
<dbReference type="GO" id="GO:0006508">
    <property type="term" value="P:proteolysis"/>
    <property type="evidence" value="ECO:0007669"/>
    <property type="project" value="UniProtKB-KW"/>
</dbReference>
<keyword evidence="3" id="KW-0378">Hydrolase</keyword>
<keyword evidence="3" id="KW-0645">Protease</keyword>
<dbReference type="Pfam" id="PF13365">
    <property type="entry name" value="Trypsin_2"/>
    <property type="match status" value="1"/>
</dbReference>